<sequence>MAFAVAGCQRLPVARLAVGCRALTGSNVHIRGICVLKPGYHPGIGVSRGGIGGHMDQEVLFGQRAYTDPWGTLRELQQADMRQPSAGRKARMAALHAVVGDLVESVMLAGAVVQASEPVASLERARAHVSLAASWAAAGGLNVPVRGMTPRQHIAAGLRILAEADPGGGYLTAASLINAATAEYAIGDLDAAYRHLGRARGLVSSWGKSAPMRGPYLGLIEFNTVVMADLDERSMVAALLGVHDQARREGVLRTCGLVDQTLAGRFAAAHLYTPALLHGERAREIWHRCRRPERVASIDYTLLEIYKNLGAEEERERLERQLIGITRPESVFRGIATQAKAKVSEHYHDLADYRRSEQYEESAWKTIEPVLKAEGGHVTSGGALGLVFGGVRTARKLGDDRLVAKWRSRAAFMARGIDAYLESSTGWGASFGRYLEAIIDGDRQAVATLQQEIVRKTLEVNAYGKAALPAVIALQEHLDTVEPGDDLDTDLREYWQHLRSLASEDAEEIRSRFRSANVVPVLNRILGSNPDLDPWIQFETVELARTGSVTGPQAVGLPDKSLLPCRNVGSTQPFPPDRAKRPGGNGQSQQDLPTVTQDADSAPPASPSYGRVGANAIGRHPPQGPRNTSCPALCAPHGLSQQSRPGPAAHLRGCRARYLVRVIRRRAGSARAASSLRRLPKVIKDRRRHGAGHAANGGRHGCRRDPERSHDGPAGLSRRL</sequence>
<proteinExistence type="predicted"/>
<keyword evidence="3" id="KW-1185">Reference proteome</keyword>
<gene>
    <name evidence="2" type="ORF">SAMN05216252_121103</name>
</gene>
<name>A0A239LWI5_9ACTN</name>
<organism evidence="2 3">
    <name type="scientific">Actinacidiphila glaucinigra</name>
    <dbReference type="NCBI Taxonomy" id="235986"/>
    <lineage>
        <taxon>Bacteria</taxon>
        <taxon>Bacillati</taxon>
        <taxon>Actinomycetota</taxon>
        <taxon>Actinomycetes</taxon>
        <taxon>Kitasatosporales</taxon>
        <taxon>Streptomycetaceae</taxon>
        <taxon>Actinacidiphila</taxon>
    </lineage>
</organism>
<evidence type="ECO:0000313" key="2">
    <source>
        <dbReference type="EMBL" id="SNT34163.1"/>
    </source>
</evidence>
<accession>A0A239LWI5</accession>
<protein>
    <submittedName>
        <fullName evidence="2">Uncharacterized protein</fullName>
    </submittedName>
</protein>
<reference evidence="2 3" key="1">
    <citation type="submission" date="2017-06" db="EMBL/GenBank/DDBJ databases">
        <authorList>
            <person name="Kim H.J."/>
            <person name="Triplett B.A."/>
        </authorList>
    </citation>
    <scope>NUCLEOTIDE SEQUENCE [LARGE SCALE GENOMIC DNA]</scope>
    <source>
        <strain evidence="2 3">CGMCC 4.1858</strain>
    </source>
</reference>
<dbReference type="EMBL" id="FZOF01000021">
    <property type="protein sequence ID" value="SNT34163.1"/>
    <property type="molecule type" value="Genomic_DNA"/>
</dbReference>
<dbReference type="Proteomes" id="UP000198280">
    <property type="component" value="Unassembled WGS sequence"/>
</dbReference>
<evidence type="ECO:0000313" key="3">
    <source>
        <dbReference type="Proteomes" id="UP000198280"/>
    </source>
</evidence>
<feature type="region of interest" description="Disordered" evidence="1">
    <location>
        <begin position="685"/>
        <end position="720"/>
    </location>
</feature>
<dbReference type="AlphaFoldDB" id="A0A239LWI5"/>
<feature type="region of interest" description="Disordered" evidence="1">
    <location>
        <begin position="549"/>
        <end position="629"/>
    </location>
</feature>
<evidence type="ECO:0000256" key="1">
    <source>
        <dbReference type="SAM" id="MobiDB-lite"/>
    </source>
</evidence>
<feature type="compositionally biased region" description="Polar residues" evidence="1">
    <location>
        <begin position="587"/>
        <end position="599"/>
    </location>
</feature>